<feature type="compositionally biased region" description="Low complexity" evidence="1">
    <location>
        <begin position="1"/>
        <end position="20"/>
    </location>
</feature>
<organism evidence="3 4">
    <name type="scientific">Vanrija pseudolonga</name>
    <dbReference type="NCBI Taxonomy" id="143232"/>
    <lineage>
        <taxon>Eukaryota</taxon>
        <taxon>Fungi</taxon>
        <taxon>Dikarya</taxon>
        <taxon>Basidiomycota</taxon>
        <taxon>Agaricomycotina</taxon>
        <taxon>Tremellomycetes</taxon>
        <taxon>Trichosporonales</taxon>
        <taxon>Trichosporonaceae</taxon>
        <taxon>Vanrija</taxon>
    </lineage>
</organism>
<gene>
    <name evidence="3" type="primary">Brsk1_1</name>
    <name evidence="3" type="ORF">LOC62_05G006886</name>
</gene>
<feature type="region of interest" description="Disordered" evidence="1">
    <location>
        <begin position="123"/>
        <end position="146"/>
    </location>
</feature>
<dbReference type="Proteomes" id="UP000827549">
    <property type="component" value="Chromosome 5"/>
</dbReference>
<accession>A0AAF0YBE0</accession>
<feature type="region of interest" description="Disordered" evidence="1">
    <location>
        <begin position="1193"/>
        <end position="1215"/>
    </location>
</feature>
<feature type="region of interest" description="Disordered" evidence="1">
    <location>
        <begin position="635"/>
        <end position="751"/>
    </location>
</feature>
<dbReference type="GO" id="GO:0010506">
    <property type="term" value="P:regulation of autophagy"/>
    <property type="evidence" value="ECO:0007669"/>
    <property type="project" value="InterPro"/>
</dbReference>
<dbReference type="GeneID" id="87810061"/>
<dbReference type="GO" id="GO:0005737">
    <property type="term" value="C:cytoplasm"/>
    <property type="evidence" value="ECO:0007669"/>
    <property type="project" value="TreeGrafter"/>
</dbReference>
<dbReference type="PANTHER" id="PTHR24348">
    <property type="entry name" value="SERINE/THREONINE-PROTEIN KINASE UNC-51-RELATED"/>
    <property type="match status" value="1"/>
</dbReference>
<feature type="region of interest" description="Disordered" evidence="1">
    <location>
        <begin position="1"/>
        <end position="44"/>
    </location>
</feature>
<evidence type="ECO:0000313" key="3">
    <source>
        <dbReference type="EMBL" id="WOO83362.1"/>
    </source>
</evidence>
<keyword evidence="3" id="KW-0808">Transferase</keyword>
<feature type="region of interest" description="Disordered" evidence="1">
    <location>
        <begin position="1007"/>
        <end position="1090"/>
    </location>
</feature>
<name>A0AAF0YBE0_9TREE</name>
<dbReference type="CDD" id="cd00180">
    <property type="entry name" value="PKc"/>
    <property type="match status" value="1"/>
</dbReference>
<feature type="compositionally biased region" description="Basic and acidic residues" evidence="1">
    <location>
        <begin position="577"/>
        <end position="586"/>
    </location>
</feature>
<evidence type="ECO:0000259" key="2">
    <source>
        <dbReference type="SMART" id="SM00220"/>
    </source>
</evidence>
<feature type="region of interest" description="Disordered" evidence="1">
    <location>
        <begin position="916"/>
        <end position="956"/>
    </location>
</feature>
<dbReference type="GO" id="GO:0005524">
    <property type="term" value="F:ATP binding"/>
    <property type="evidence" value="ECO:0007669"/>
    <property type="project" value="InterPro"/>
</dbReference>
<proteinExistence type="predicted"/>
<dbReference type="PANTHER" id="PTHR24348:SF68">
    <property type="entry name" value="SERINE_THREONINE-PROTEIN KINASE ATG1C"/>
    <property type="match status" value="1"/>
</dbReference>
<dbReference type="Gene3D" id="1.10.510.10">
    <property type="entry name" value="Transferase(Phosphotransferase) domain 1"/>
    <property type="match status" value="1"/>
</dbReference>
<dbReference type="InterPro" id="IPR000719">
    <property type="entry name" value="Prot_kinase_dom"/>
</dbReference>
<reference evidence="3" key="1">
    <citation type="submission" date="2023-10" db="EMBL/GenBank/DDBJ databases">
        <authorList>
            <person name="Noh H."/>
        </authorList>
    </citation>
    <scope>NUCLEOTIDE SEQUENCE</scope>
    <source>
        <strain evidence="3">DUCC4014</strain>
    </source>
</reference>
<feature type="compositionally biased region" description="Basic and acidic residues" evidence="1">
    <location>
        <begin position="635"/>
        <end position="657"/>
    </location>
</feature>
<dbReference type="Pfam" id="PF00069">
    <property type="entry name" value="Pkinase"/>
    <property type="match status" value="1"/>
</dbReference>
<sequence>MVSPSSSNNLTPLSLSFSSSIHTRQPTRKNPTPGTSTLAHPYFHQSKEKVPVLRRKKTFATAANAMTSPGSSAATRPLIIQHSRSRQRLRAVARAQAPSPELPPRSLDASTSLEYSVASITVNNSSNMDTTPNGDSNDANQNPNTSAILDPSFIRQAIAPMLDTVSYCSDHEESEFVSYNQFANGVQAAPVYDVEEVPTADTSAVYPTSSPSSSPTPNRAGAAAQLFSTAPGLDDIVALSDDQVRGRFSFDTEVGNGNWGQVYMTSLKPYDESDLEPTDPVFRLGTTSAGGIGKFGVGVVAVKVVHKDRDAVTMQRIRSLWLEMKITRSLRHEPHPSIIRFEAFVVSRSWAFLVMPYHSHIIPVQMDHERARPYFRQLCSAVGYLHERGITHNDIKPANILISHHDIPVIVDFGFAQQHKPSSRGAFLSTISWGTPEYLDPQRARGQPHDERQSDIWALGVTMFEVLVGRTPFEEDEEESFETKEELLVYWERTRAGTWMGDWSIPKDLEHLLRYMICPDPSYRISAQQAYYHQSLTPVAESTVSTPSFVRLAAGASKETPPSTRLVAVKKDKERKLKKVKSDVGARRKTKPATAQDSPALGESVRQQASESQLRSAKAVTDLAGLAGIQPVPEVPDKYLKKRDSSVLGPRQREGTPDRGSPTKIIRSAKPPRVTDAGESQAGRQHADSSTEDSSLALSPVKDRRPSSLVRPSSVTALKHNKPLEIRRSEPLLARTSTLRETLRDESPTSVTKAEALAQTMRSLEGLTAVKPREEKTRRPPTPTGMAHNKMPRTVSLDRGLNKEAKVEYRRSEAVVKLDDVTEIDERNVTFRSPRCEDDTEEHLLTRSAANQRAARTIATFTAANEVQTPTRPTHTSKAPMLEIAIDTEPAFTSSSGVTQSKRVVSADMSLELQRKINRDGMPSPGPGQEGKNTTPRKAKQSTAPSTVGVMRSGDTEHLENLDRLASWVKNMDRFVEEARKAYTEGRPAPVPQFTLPEELETLAQRLRSASPTPTRPTTPRPSHANRQYSTVPIRDSARRSVSPSKGTYGRSASPNKGTYGRATDKGTYGRIADKGTYGRGTESSRLKQRPAVSQVFRIFQSDKDKPLINKRSSHALRTAPSTPALRSAAARRVPTRKSESNLRLFSTVAASTTPKVEVEEAEESMVHHDEAELFDASQRLKSVPGIKKYGQGWTSASGPAPNLLAPPRTMGKPSSMVSLRKKARAFLPERDHVHYNDHIPEGRVAASTLPRPARPPTRSSVARPNTPAAESVFSSAAKSDTGSTSRAKNIFKLFSRKK</sequence>
<dbReference type="EMBL" id="CP086718">
    <property type="protein sequence ID" value="WOO83362.1"/>
    <property type="molecule type" value="Genomic_DNA"/>
</dbReference>
<feature type="domain" description="Protein kinase" evidence="2">
    <location>
        <begin position="248"/>
        <end position="536"/>
    </location>
</feature>
<dbReference type="InterPro" id="IPR008271">
    <property type="entry name" value="Ser/Thr_kinase_AS"/>
</dbReference>
<dbReference type="RefSeq" id="XP_062629388.1">
    <property type="nucleotide sequence ID" value="XM_062773404.1"/>
</dbReference>
<dbReference type="SMART" id="SM00220">
    <property type="entry name" value="S_TKc"/>
    <property type="match status" value="1"/>
</dbReference>
<dbReference type="InterPro" id="IPR045269">
    <property type="entry name" value="Atg1-like"/>
</dbReference>
<feature type="region of interest" description="Disordered" evidence="1">
    <location>
        <begin position="1240"/>
        <end position="1299"/>
    </location>
</feature>
<feature type="compositionally biased region" description="Polar residues" evidence="1">
    <location>
        <begin position="1040"/>
        <end position="1057"/>
    </location>
</feature>
<keyword evidence="4" id="KW-1185">Reference proteome</keyword>
<feature type="region of interest" description="Disordered" evidence="1">
    <location>
        <begin position="1120"/>
        <end position="1139"/>
    </location>
</feature>
<keyword evidence="3" id="KW-0418">Kinase</keyword>
<dbReference type="SUPFAM" id="SSF56112">
    <property type="entry name" value="Protein kinase-like (PK-like)"/>
    <property type="match status" value="1"/>
</dbReference>
<dbReference type="GO" id="GO:0004674">
    <property type="term" value="F:protein serine/threonine kinase activity"/>
    <property type="evidence" value="ECO:0007669"/>
    <property type="project" value="InterPro"/>
</dbReference>
<protein>
    <submittedName>
        <fullName evidence="3">Serine/threonine-protein kinase BRSK1</fullName>
    </submittedName>
</protein>
<evidence type="ECO:0000256" key="1">
    <source>
        <dbReference type="SAM" id="MobiDB-lite"/>
    </source>
</evidence>
<dbReference type="PROSITE" id="PS00108">
    <property type="entry name" value="PROTEIN_KINASE_ST"/>
    <property type="match status" value="1"/>
</dbReference>
<evidence type="ECO:0000313" key="4">
    <source>
        <dbReference type="Proteomes" id="UP000827549"/>
    </source>
</evidence>
<feature type="compositionally biased region" description="Polar residues" evidence="1">
    <location>
        <begin position="1273"/>
        <end position="1288"/>
    </location>
</feature>
<dbReference type="InterPro" id="IPR011009">
    <property type="entry name" value="Kinase-like_dom_sf"/>
</dbReference>
<feature type="region of interest" description="Disordered" evidence="1">
    <location>
        <begin position="577"/>
        <end position="613"/>
    </location>
</feature>
<feature type="compositionally biased region" description="Polar residues" evidence="1">
    <location>
        <begin position="21"/>
        <end position="38"/>
    </location>
</feature>